<feature type="transmembrane region" description="Helical" evidence="10">
    <location>
        <begin position="214"/>
        <end position="234"/>
    </location>
</feature>
<keyword evidence="8 10" id="KW-0472">Membrane</keyword>
<reference evidence="12 13" key="1">
    <citation type="journal article" date="2015" name="Genome Announc.">
        <title>Expanding the biotechnology potential of lactobacilli through comparative genomics of 213 strains and associated genera.</title>
        <authorList>
            <person name="Sun Z."/>
            <person name="Harris H.M."/>
            <person name="McCann A."/>
            <person name="Guo C."/>
            <person name="Argimon S."/>
            <person name="Zhang W."/>
            <person name="Yang X."/>
            <person name="Jeffery I.B."/>
            <person name="Cooney J.C."/>
            <person name="Kagawa T.F."/>
            <person name="Liu W."/>
            <person name="Song Y."/>
            <person name="Salvetti E."/>
            <person name="Wrobel A."/>
            <person name="Rasinkangas P."/>
            <person name="Parkhill J."/>
            <person name="Rea M.C."/>
            <person name="O'Sullivan O."/>
            <person name="Ritari J."/>
            <person name="Douillard F.P."/>
            <person name="Paul Ross R."/>
            <person name="Yang R."/>
            <person name="Briner A.E."/>
            <person name="Felis G.E."/>
            <person name="de Vos W.M."/>
            <person name="Barrangou R."/>
            <person name="Klaenhammer T.R."/>
            <person name="Caufield P.W."/>
            <person name="Cui Y."/>
            <person name="Zhang H."/>
            <person name="O'Toole P.W."/>
        </authorList>
    </citation>
    <scope>NUCLEOTIDE SEQUENCE [LARGE SCALE GENOMIC DNA]</scope>
    <source>
        <strain evidence="12 13">DSM 23026</strain>
    </source>
</reference>
<organism evidence="12 13">
    <name type="scientific">Pediococcus argentinicus</name>
    <dbReference type="NCBI Taxonomy" id="480391"/>
    <lineage>
        <taxon>Bacteria</taxon>
        <taxon>Bacillati</taxon>
        <taxon>Bacillota</taxon>
        <taxon>Bacilli</taxon>
        <taxon>Lactobacillales</taxon>
        <taxon>Lactobacillaceae</taxon>
        <taxon>Pediococcus</taxon>
    </lineage>
</organism>
<evidence type="ECO:0000256" key="6">
    <source>
        <dbReference type="ARBA" id="ARBA00023053"/>
    </source>
</evidence>
<feature type="transmembrane region" description="Helical" evidence="10">
    <location>
        <begin position="352"/>
        <end position="374"/>
    </location>
</feature>
<dbReference type="Pfam" id="PF00999">
    <property type="entry name" value="Na_H_Exchanger"/>
    <property type="match status" value="1"/>
</dbReference>
<keyword evidence="6" id="KW-0915">Sodium</keyword>
<dbReference type="RefSeq" id="WP_057798306.1">
    <property type="nucleotide sequence ID" value="NZ_BJZZ01000005.1"/>
</dbReference>
<dbReference type="GO" id="GO:0015385">
    <property type="term" value="F:sodium:proton antiporter activity"/>
    <property type="evidence" value="ECO:0007669"/>
    <property type="project" value="InterPro"/>
</dbReference>
<keyword evidence="7" id="KW-0406">Ion transport</keyword>
<feature type="transmembrane region" description="Helical" evidence="10">
    <location>
        <begin position="86"/>
        <end position="107"/>
    </location>
</feature>
<sequence length="661" mass="74301">MEIVLAVLTLIISVIISNVIATKISFIPQAIIQIGMGLILSLIPTVYQHFSLDPKLFMVAIIAPLMFYDGANTNINKLRHSLTNTFSLAIGLALLTIVIVGFITHQLIPGLPIALAFALGAIITPTDAVAVSSVTQNLEVPSEAMNTLKNESLFNDASGIVAFDIALLTFQTGHFSAWFSIADYIYVFFGGLIFGMILGYLVTRTQSFLIEHQIDNPNIIVPINLITPFTIYLIAEELGTSGILAVVAAGLVQGAMQKQLRLTSTSIQIVTKTTWEVLSSTMDGFVFVLLGAALPTVVSNILHLTRNVASIGSLILIGLLLYVVMTLLRYLWVTFRLASIRFKPKARRFNNFLIALNGIHGTITLSMAFSLPLMSHSMNFPYRNDLIFIAAVVIITSILVPTILLPILLPTKSLSYSVEDIDKYRKQMIRYAANKIEEVEEDPVETQAVIATLYSQQSATRSPKRRQLLRLFNDCNNLENGIVQDMVDNGDLTTQQQSMYQRLIFSQSSRIENTVFQNIALRLKFNILKRWHRLRHPSVSIHTLNPEMKKKYLNGKQQLADIEDQVSPKIFDYLSEIVNANNRDSVRWLERYYRQRHRRFQFGSTSDEIQDELFISAFQHEYNFVQNLLSKGTISKDLAGLLYEQISNDELVYMQNDGIYS</sequence>
<feature type="transmembrane region" description="Helical" evidence="10">
    <location>
        <begin position="240"/>
        <end position="256"/>
    </location>
</feature>
<evidence type="ECO:0000313" key="13">
    <source>
        <dbReference type="Proteomes" id="UP000051249"/>
    </source>
</evidence>
<evidence type="ECO:0000256" key="10">
    <source>
        <dbReference type="SAM" id="Phobius"/>
    </source>
</evidence>
<keyword evidence="9" id="KW-0739">Sodium transport</keyword>
<feature type="transmembrane region" description="Helical" evidence="10">
    <location>
        <begin position="277"/>
        <end position="302"/>
    </location>
</feature>
<dbReference type="AlphaFoldDB" id="A0A0R2NNC8"/>
<dbReference type="GO" id="GO:0051453">
    <property type="term" value="P:regulation of intracellular pH"/>
    <property type="evidence" value="ECO:0007669"/>
    <property type="project" value="TreeGrafter"/>
</dbReference>
<keyword evidence="3" id="KW-1003">Cell membrane</keyword>
<feature type="transmembrane region" description="Helical" evidence="10">
    <location>
        <begin position="308"/>
        <end position="332"/>
    </location>
</feature>
<evidence type="ECO:0000256" key="5">
    <source>
        <dbReference type="ARBA" id="ARBA00022989"/>
    </source>
</evidence>
<keyword evidence="5 10" id="KW-1133">Transmembrane helix</keyword>
<accession>A0A0R2NNC8</accession>
<feature type="transmembrane region" description="Helical" evidence="10">
    <location>
        <begin position="386"/>
        <end position="409"/>
    </location>
</feature>
<evidence type="ECO:0000256" key="3">
    <source>
        <dbReference type="ARBA" id="ARBA00022475"/>
    </source>
</evidence>
<comment type="caution">
    <text evidence="12">The sequence shown here is derived from an EMBL/GenBank/DDBJ whole genome shotgun (WGS) entry which is preliminary data.</text>
</comment>
<keyword evidence="13" id="KW-1185">Reference proteome</keyword>
<dbReference type="GO" id="GO:0005886">
    <property type="term" value="C:plasma membrane"/>
    <property type="evidence" value="ECO:0007669"/>
    <property type="project" value="UniProtKB-SubCell"/>
</dbReference>
<evidence type="ECO:0000256" key="8">
    <source>
        <dbReference type="ARBA" id="ARBA00023136"/>
    </source>
</evidence>
<name>A0A0R2NNC8_9LACO</name>
<keyword evidence="2" id="KW-0813">Transport</keyword>
<evidence type="ECO:0000256" key="1">
    <source>
        <dbReference type="ARBA" id="ARBA00004651"/>
    </source>
</evidence>
<evidence type="ECO:0000259" key="11">
    <source>
        <dbReference type="Pfam" id="PF00999"/>
    </source>
</evidence>
<feature type="transmembrane region" description="Helical" evidence="10">
    <location>
        <begin position="184"/>
        <end position="202"/>
    </location>
</feature>
<dbReference type="PATRIC" id="fig|480391.4.peg.1463"/>
<evidence type="ECO:0000313" key="12">
    <source>
        <dbReference type="EMBL" id="KRO25904.1"/>
    </source>
</evidence>
<evidence type="ECO:0000256" key="4">
    <source>
        <dbReference type="ARBA" id="ARBA00022692"/>
    </source>
</evidence>
<keyword evidence="4 10" id="KW-0812">Transmembrane</keyword>
<dbReference type="InterPro" id="IPR018422">
    <property type="entry name" value="Cation/H_exchanger_CPA1"/>
</dbReference>
<dbReference type="Proteomes" id="UP000051249">
    <property type="component" value="Unassembled WGS sequence"/>
</dbReference>
<feature type="domain" description="Cation/H+ exchanger transmembrane" evidence="11">
    <location>
        <begin position="13"/>
        <end position="408"/>
    </location>
</feature>
<dbReference type="EMBL" id="JQCQ01000005">
    <property type="protein sequence ID" value="KRO25904.1"/>
    <property type="molecule type" value="Genomic_DNA"/>
</dbReference>
<dbReference type="GO" id="GO:0098719">
    <property type="term" value="P:sodium ion import across plasma membrane"/>
    <property type="evidence" value="ECO:0007669"/>
    <property type="project" value="TreeGrafter"/>
</dbReference>
<evidence type="ECO:0000256" key="2">
    <source>
        <dbReference type="ARBA" id="ARBA00022448"/>
    </source>
</evidence>
<evidence type="ECO:0000256" key="7">
    <source>
        <dbReference type="ARBA" id="ARBA00023065"/>
    </source>
</evidence>
<dbReference type="Gene3D" id="6.10.140.1330">
    <property type="match status" value="1"/>
</dbReference>
<protein>
    <recommendedName>
        <fullName evidence="11">Cation/H+ exchanger transmembrane domain-containing protein</fullName>
    </recommendedName>
</protein>
<dbReference type="PANTHER" id="PTHR10110">
    <property type="entry name" value="SODIUM/HYDROGEN EXCHANGER"/>
    <property type="match status" value="1"/>
</dbReference>
<dbReference type="PANTHER" id="PTHR10110:SF86">
    <property type="entry name" value="SODIUM_HYDROGEN EXCHANGER 7"/>
    <property type="match status" value="1"/>
</dbReference>
<dbReference type="InterPro" id="IPR006153">
    <property type="entry name" value="Cation/H_exchanger_TM"/>
</dbReference>
<dbReference type="GO" id="GO:0015386">
    <property type="term" value="F:potassium:proton antiporter activity"/>
    <property type="evidence" value="ECO:0007669"/>
    <property type="project" value="TreeGrafter"/>
</dbReference>
<gene>
    <name evidence="12" type="ORF">IV88_GL001439</name>
</gene>
<proteinExistence type="predicted"/>
<comment type="subcellular location">
    <subcellularLocation>
        <location evidence="1">Cell membrane</location>
        <topology evidence="1">Multi-pass membrane protein</topology>
    </subcellularLocation>
</comment>
<evidence type="ECO:0000256" key="9">
    <source>
        <dbReference type="ARBA" id="ARBA00023201"/>
    </source>
</evidence>
<feature type="transmembrane region" description="Helical" evidence="10">
    <location>
        <begin position="31"/>
        <end position="50"/>
    </location>
</feature>
<dbReference type="OrthoDB" id="9809206at2"/>